<dbReference type="GO" id="GO:0015031">
    <property type="term" value="P:protein transport"/>
    <property type="evidence" value="ECO:0007669"/>
    <property type="project" value="UniProtKB-KW"/>
</dbReference>
<gene>
    <name evidence="6" type="ORF">C2845_PM09G24990</name>
</gene>
<dbReference type="InterPro" id="IPR046364">
    <property type="entry name" value="Exo70_C"/>
</dbReference>
<dbReference type="GO" id="GO:0000145">
    <property type="term" value="C:exocyst"/>
    <property type="evidence" value="ECO:0007669"/>
    <property type="project" value="InterPro"/>
</dbReference>
<evidence type="ECO:0000256" key="2">
    <source>
        <dbReference type="ARBA" id="ARBA00022448"/>
    </source>
</evidence>
<organism evidence="6 7">
    <name type="scientific">Panicum miliaceum</name>
    <name type="common">Proso millet</name>
    <name type="synonym">Broomcorn millet</name>
    <dbReference type="NCBI Taxonomy" id="4540"/>
    <lineage>
        <taxon>Eukaryota</taxon>
        <taxon>Viridiplantae</taxon>
        <taxon>Streptophyta</taxon>
        <taxon>Embryophyta</taxon>
        <taxon>Tracheophyta</taxon>
        <taxon>Spermatophyta</taxon>
        <taxon>Magnoliopsida</taxon>
        <taxon>Liliopsida</taxon>
        <taxon>Poales</taxon>
        <taxon>Poaceae</taxon>
        <taxon>PACMAD clade</taxon>
        <taxon>Panicoideae</taxon>
        <taxon>Panicodae</taxon>
        <taxon>Paniceae</taxon>
        <taxon>Panicinae</taxon>
        <taxon>Panicum</taxon>
        <taxon>Panicum sect. Panicum</taxon>
    </lineage>
</organism>
<name>A0A3L6S1H1_PANMI</name>
<evidence type="ECO:0000259" key="5">
    <source>
        <dbReference type="Pfam" id="PF03081"/>
    </source>
</evidence>
<dbReference type="GO" id="GO:0006887">
    <property type="term" value="P:exocytosis"/>
    <property type="evidence" value="ECO:0007669"/>
    <property type="project" value="UniProtKB-KW"/>
</dbReference>
<reference evidence="7" key="1">
    <citation type="journal article" date="2019" name="Nat. Commun.">
        <title>The genome of broomcorn millet.</title>
        <authorList>
            <person name="Zou C."/>
            <person name="Miki D."/>
            <person name="Li D."/>
            <person name="Tang Q."/>
            <person name="Xiao L."/>
            <person name="Rajput S."/>
            <person name="Deng P."/>
            <person name="Jia W."/>
            <person name="Huang R."/>
            <person name="Zhang M."/>
            <person name="Sun Y."/>
            <person name="Hu J."/>
            <person name="Fu X."/>
            <person name="Schnable P.S."/>
            <person name="Li F."/>
            <person name="Zhang H."/>
            <person name="Feng B."/>
            <person name="Zhu X."/>
            <person name="Liu R."/>
            <person name="Schnable J.C."/>
            <person name="Zhu J.-K."/>
            <person name="Zhang H."/>
        </authorList>
    </citation>
    <scope>NUCLEOTIDE SEQUENCE [LARGE SCALE GENOMIC DNA]</scope>
</reference>
<feature type="compositionally biased region" description="Low complexity" evidence="4">
    <location>
        <begin position="112"/>
        <end position="122"/>
    </location>
</feature>
<comment type="caution">
    <text evidence="6">The sequence shown here is derived from an EMBL/GenBank/DDBJ whole genome shotgun (WGS) entry which is preliminary data.</text>
</comment>
<dbReference type="PANTHER" id="PTHR12542:SF170">
    <property type="entry name" value="EXOCYST SUBUNIT EXO70 FAMILY PROTEIN"/>
    <property type="match status" value="1"/>
</dbReference>
<feature type="region of interest" description="Disordered" evidence="4">
    <location>
        <begin position="101"/>
        <end position="136"/>
    </location>
</feature>
<comment type="similarity">
    <text evidence="1 3">Belongs to the EXO70 family.</text>
</comment>
<evidence type="ECO:0000313" key="7">
    <source>
        <dbReference type="Proteomes" id="UP000275267"/>
    </source>
</evidence>
<sequence>MFDLEFPYPWQSSIAGSTTTYRATLPPGVYPWGPVLSCLYYDPRPLRLGRSRYSPLRQFEFEFHKVYTAQRLWKVPDPELRARLRKAIAKKITSGYAKFLEDNQPCNHQPKSDSSGAGSDAARTFRRIDRLSSEKK</sequence>
<feature type="domain" description="Exocyst complex subunit Exo70 C-terminal" evidence="5">
    <location>
        <begin position="32"/>
        <end position="104"/>
    </location>
</feature>
<dbReference type="Pfam" id="PF03081">
    <property type="entry name" value="Exo70_C"/>
    <property type="match status" value="1"/>
</dbReference>
<comment type="function">
    <text evidence="3">Component of the exocyst complex.</text>
</comment>
<dbReference type="PANTHER" id="PTHR12542">
    <property type="entry name" value="EXOCYST COMPLEX PROTEIN EXO70"/>
    <property type="match status" value="1"/>
</dbReference>
<dbReference type="OrthoDB" id="695308at2759"/>
<dbReference type="GO" id="GO:0005546">
    <property type="term" value="F:phosphatidylinositol-4,5-bisphosphate binding"/>
    <property type="evidence" value="ECO:0007669"/>
    <property type="project" value="InterPro"/>
</dbReference>
<dbReference type="STRING" id="4540.A0A3L6S1H1"/>
<keyword evidence="7" id="KW-1185">Reference proteome</keyword>
<dbReference type="SUPFAM" id="SSF74788">
    <property type="entry name" value="Cullin repeat-like"/>
    <property type="match status" value="1"/>
</dbReference>
<keyword evidence="3" id="KW-0653">Protein transport</keyword>
<dbReference type="Proteomes" id="UP000275267">
    <property type="component" value="Unassembled WGS sequence"/>
</dbReference>
<evidence type="ECO:0000256" key="1">
    <source>
        <dbReference type="ARBA" id="ARBA00006756"/>
    </source>
</evidence>
<dbReference type="EMBL" id="PQIB02000006">
    <property type="protein sequence ID" value="RLN13024.1"/>
    <property type="molecule type" value="Genomic_DNA"/>
</dbReference>
<protein>
    <recommendedName>
        <fullName evidence="3">Exocyst subunit Exo70 family protein</fullName>
    </recommendedName>
</protein>
<evidence type="ECO:0000256" key="3">
    <source>
        <dbReference type="RuleBase" id="RU365026"/>
    </source>
</evidence>
<accession>A0A3L6S1H1</accession>
<evidence type="ECO:0000256" key="4">
    <source>
        <dbReference type="SAM" id="MobiDB-lite"/>
    </source>
</evidence>
<evidence type="ECO:0000313" key="6">
    <source>
        <dbReference type="EMBL" id="RLN13024.1"/>
    </source>
</evidence>
<dbReference type="InterPro" id="IPR004140">
    <property type="entry name" value="Exo70"/>
</dbReference>
<dbReference type="AlphaFoldDB" id="A0A3L6S1H1"/>
<proteinExistence type="inferred from homology"/>
<keyword evidence="3" id="KW-0268">Exocytosis</keyword>
<dbReference type="Gene3D" id="1.20.1280.170">
    <property type="entry name" value="Exocyst complex component Exo70"/>
    <property type="match status" value="1"/>
</dbReference>
<feature type="compositionally biased region" description="Basic and acidic residues" evidence="4">
    <location>
        <begin position="126"/>
        <end position="136"/>
    </location>
</feature>
<dbReference type="InterPro" id="IPR016159">
    <property type="entry name" value="Cullin_repeat-like_dom_sf"/>
</dbReference>
<keyword evidence="2 3" id="KW-0813">Transport</keyword>